<evidence type="ECO:0000256" key="1">
    <source>
        <dbReference type="SAM" id="Phobius"/>
    </source>
</evidence>
<accession>W7XJ32</accession>
<dbReference type="GeneID" id="24438449"/>
<dbReference type="RefSeq" id="XP_012652322.1">
    <property type="nucleotide sequence ID" value="XM_012796868.1"/>
</dbReference>
<sequence length="697" mass="81689">MDFSKIDIFSSPFQFHFGINTKRKGSLSGAILSICLIVVMLIYSSYLFYLYFNNQINPNYSSQSFISEETISVDLQNDLFGFKYEYGVNLNLDDLQEQQNKTYLVYVPFFSYQNGSDYSMIPLNYTKCSSAKLQGFNCLDFSNLKNYSLTLSTQDNISSYIYMFVYQCQDTDMFKEFIPDNCAKQTEINSVVNNPYANLRLKFLTSQYNTTSQAIQTNYRNSYVYMQGDQFQLYTFKTQKQITQLKQGAIIQSESTFSSPISYDIQNFSQSRESMIQNVGQTAYLQFTIQMDEIVQVIQIQYSTFPQILAQCNSTLALLMCLGFLGRNFAQRLMRQEIFLLMLQNMFLGTYQNILKESKILDKKDDNYFKNQMKFDQNRIEEREEDLQVDSVYEIFIPSFDTKLIKSINSSHNQSPINQIQPPLNSPIYKNNRFTSFELAEQKLQVAKKKRVKSIFNQEIGLKSQQRRIQKKKKLANSQLSKQNSLKDNYQIQSTFENNNLKSQESSQESESLFKTLSKPVHFKKRDSIYSEGQRQDTILQTEKIKRKNFVEEYYFKKIKAIKCQSVLKNIQNKIFKMKCFKVSDYQQSQGLGQNDKRAIDDYINQSLDVLQLYRDITFLKKAALILLSKDQLAILQLVGLSSDFQKEPDKMSFFEEQYSILSDSSMQEKYIHFFFKRIQDNQEISETDLRILDSLQ</sequence>
<name>W7XJ32_TETTS</name>
<keyword evidence="1" id="KW-1133">Transmembrane helix</keyword>
<dbReference type="EMBL" id="GG662743">
    <property type="protein sequence ID" value="EWS75166.1"/>
    <property type="molecule type" value="Genomic_DNA"/>
</dbReference>
<feature type="transmembrane region" description="Helical" evidence="1">
    <location>
        <begin position="30"/>
        <end position="52"/>
    </location>
</feature>
<evidence type="ECO:0000313" key="3">
    <source>
        <dbReference type="Proteomes" id="UP000009168"/>
    </source>
</evidence>
<dbReference type="OrthoDB" id="302623at2759"/>
<dbReference type="InParanoid" id="W7XJ32"/>
<reference evidence="3" key="1">
    <citation type="journal article" date="2006" name="PLoS Biol.">
        <title>Macronuclear genome sequence of the ciliate Tetrahymena thermophila, a model eukaryote.</title>
        <authorList>
            <person name="Eisen J.A."/>
            <person name="Coyne R.S."/>
            <person name="Wu M."/>
            <person name="Wu D."/>
            <person name="Thiagarajan M."/>
            <person name="Wortman J.R."/>
            <person name="Badger J.H."/>
            <person name="Ren Q."/>
            <person name="Amedeo P."/>
            <person name="Jones K.M."/>
            <person name="Tallon L.J."/>
            <person name="Delcher A.L."/>
            <person name="Salzberg S.L."/>
            <person name="Silva J.C."/>
            <person name="Haas B.J."/>
            <person name="Majoros W.H."/>
            <person name="Farzad M."/>
            <person name="Carlton J.M."/>
            <person name="Smith R.K. Jr."/>
            <person name="Garg J."/>
            <person name="Pearlman R.E."/>
            <person name="Karrer K.M."/>
            <person name="Sun L."/>
            <person name="Manning G."/>
            <person name="Elde N.C."/>
            <person name="Turkewitz A.P."/>
            <person name="Asai D.J."/>
            <person name="Wilkes D.E."/>
            <person name="Wang Y."/>
            <person name="Cai H."/>
            <person name="Collins K."/>
            <person name="Stewart B.A."/>
            <person name="Lee S.R."/>
            <person name="Wilamowska K."/>
            <person name="Weinberg Z."/>
            <person name="Ruzzo W.L."/>
            <person name="Wloga D."/>
            <person name="Gaertig J."/>
            <person name="Frankel J."/>
            <person name="Tsao C.-C."/>
            <person name="Gorovsky M.A."/>
            <person name="Keeling P.J."/>
            <person name="Waller R.F."/>
            <person name="Patron N.J."/>
            <person name="Cherry J.M."/>
            <person name="Stover N.A."/>
            <person name="Krieger C.J."/>
            <person name="del Toro C."/>
            <person name="Ryder H.F."/>
            <person name="Williamson S.C."/>
            <person name="Barbeau R.A."/>
            <person name="Hamilton E.P."/>
            <person name="Orias E."/>
        </authorList>
    </citation>
    <scope>NUCLEOTIDE SEQUENCE [LARGE SCALE GENOMIC DNA]</scope>
    <source>
        <strain evidence="3">SB210</strain>
    </source>
</reference>
<keyword evidence="1" id="KW-0812">Transmembrane</keyword>
<dbReference type="Proteomes" id="UP000009168">
    <property type="component" value="Unassembled WGS sequence"/>
</dbReference>
<dbReference type="AlphaFoldDB" id="W7XJ32"/>
<organism evidence="2 3">
    <name type="scientific">Tetrahymena thermophila (strain SB210)</name>
    <dbReference type="NCBI Taxonomy" id="312017"/>
    <lineage>
        <taxon>Eukaryota</taxon>
        <taxon>Sar</taxon>
        <taxon>Alveolata</taxon>
        <taxon>Ciliophora</taxon>
        <taxon>Intramacronucleata</taxon>
        <taxon>Oligohymenophorea</taxon>
        <taxon>Hymenostomatida</taxon>
        <taxon>Tetrahymenina</taxon>
        <taxon>Tetrahymenidae</taxon>
        <taxon>Tetrahymena</taxon>
    </lineage>
</organism>
<dbReference type="KEGG" id="tet:TTHERM_000324448"/>
<keyword evidence="1" id="KW-0472">Membrane</keyword>
<keyword evidence="3" id="KW-1185">Reference proteome</keyword>
<gene>
    <name evidence="2" type="ORF">TTHERM_000324448</name>
</gene>
<proteinExistence type="predicted"/>
<evidence type="ECO:0000313" key="2">
    <source>
        <dbReference type="EMBL" id="EWS75166.1"/>
    </source>
</evidence>
<protein>
    <submittedName>
        <fullName evidence="2">AMP-binding enzyme family protein</fullName>
    </submittedName>
</protein>